<dbReference type="InterPro" id="IPR001736">
    <property type="entry name" value="PLipase_D/transphosphatidylase"/>
</dbReference>
<dbReference type="Proteomes" id="UP001596037">
    <property type="component" value="Unassembled WGS sequence"/>
</dbReference>
<evidence type="ECO:0000313" key="4">
    <source>
        <dbReference type="Proteomes" id="UP001596037"/>
    </source>
</evidence>
<dbReference type="PANTHER" id="PTHR21248:SF12">
    <property type="entry name" value="CARDIOLIPIN SYNTHASE C"/>
    <property type="match status" value="1"/>
</dbReference>
<evidence type="ECO:0000259" key="2">
    <source>
        <dbReference type="PROSITE" id="PS50035"/>
    </source>
</evidence>
<gene>
    <name evidence="3" type="ORF">ACFPOE_15915</name>
</gene>
<feature type="chain" id="PRO_5047461257" evidence="1">
    <location>
        <begin position="28"/>
        <end position="514"/>
    </location>
</feature>
<dbReference type="EMBL" id="JBHSMF010000009">
    <property type="protein sequence ID" value="MFC5499034.1"/>
    <property type="molecule type" value="Genomic_DNA"/>
</dbReference>
<dbReference type="PANTHER" id="PTHR21248">
    <property type="entry name" value="CARDIOLIPIN SYNTHASE"/>
    <property type="match status" value="1"/>
</dbReference>
<proteinExistence type="predicted"/>
<dbReference type="InterPro" id="IPR025202">
    <property type="entry name" value="PLD-like_dom"/>
</dbReference>
<dbReference type="CDD" id="cd09113">
    <property type="entry name" value="PLDc_ymdC_like_2"/>
    <property type="match status" value="1"/>
</dbReference>
<dbReference type="CDD" id="cd09111">
    <property type="entry name" value="PLDc_ymdC_like_1"/>
    <property type="match status" value="1"/>
</dbReference>
<dbReference type="RefSeq" id="WP_376851110.1">
    <property type="nucleotide sequence ID" value="NZ_JBHSMF010000009.1"/>
</dbReference>
<protein>
    <submittedName>
        <fullName evidence="3">Phospholipase D family protein</fullName>
    </submittedName>
</protein>
<dbReference type="PROSITE" id="PS51257">
    <property type="entry name" value="PROKAR_LIPOPROTEIN"/>
    <property type="match status" value="1"/>
</dbReference>
<feature type="domain" description="PLD phosphodiesterase" evidence="2">
    <location>
        <begin position="168"/>
        <end position="195"/>
    </location>
</feature>
<keyword evidence="4" id="KW-1185">Reference proteome</keyword>
<dbReference type="SMART" id="SM00155">
    <property type="entry name" value="PLDc"/>
    <property type="match status" value="2"/>
</dbReference>
<feature type="signal peptide" evidence="1">
    <location>
        <begin position="1"/>
        <end position="27"/>
    </location>
</feature>
<feature type="domain" description="PLD phosphodiesterase" evidence="2">
    <location>
        <begin position="405"/>
        <end position="432"/>
    </location>
</feature>
<sequence length="514" mass="55864">MTSRRLPPFLRALLLALGVLLAGCASLPPPQGRTESSALQDTADTRLGRSVAEMARGHPGQSGVFALAQGLDAFAARAGLADAAERSLDVQYYIWRDDMSGGLLLDVLRRAADRGVRVRLLLDDNNTAGMDRVLAELAAHRNIEVRLFNPSVARGWRPLGYLLDFERQNRRMHNKSFTADNQVTIVGGRNVGDEYFDADPGRLFVDLDVIAIGPVVSQVSRDFDRYWASDSSYPAQWIVRPRGGAPPPVSESAGATLATNRALYLDALEREGFVRAAMQHRLPFEWAPVRMVSDDPGKGLGLAGDDSLLWSRLLRVMRPPRSSLELVSPYFVPGAAGVEQLASLARQGVRIVVVTNSLAATDVAAVHAGYARWRKALLEAGVTLFEMKPTAGEQLATERRLGGSSAASLHAKTFSVDRTQLFVGSFNFDPRSQQLNTELGFVIDSPALAAATSDAIIGKLARTAYRVQLGPDGALQWADKIEGRELLLDAEPGASFWRQFGVGLLSLLPIDWLL</sequence>
<organism evidence="3 4">
    <name type="scientific">Caenimonas terrae</name>
    <dbReference type="NCBI Taxonomy" id="696074"/>
    <lineage>
        <taxon>Bacteria</taxon>
        <taxon>Pseudomonadati</taxon>
        <taxon>Pseudomonadota</taxon>
        <taxon>Betaproteobacteria</taxon>
        <taxon>Burkholderiales</taxon>
        <taxon>Comamonadaceae</taxon>
        <taxon>Caenimonas</taxon>
    </lineage>
</organism>
<dbReference type="PROSITE" id="PS50035">
    <property type="entry name" value="PLD"/>
    <property type="match status" value="2"/>
</dbReference>
<dbReference type="Gene3D" id="3.30.870.10">
    <property type="entry name" value="Endonuclease Chain A"/>
    <property type="match status" value="2"/>
</dbReference>
<dbReference type="SUPFAM" id="SSF56024">
    <property type="entry name" value="Phospholipase D/nuclease"/>
    <property type="match status" value="2"/>
</dbReference>
<comment type="caution">
    <text evidence="3">The sequence shown here is derived from an EMBL/GenBank/DDBJ whole genome shotgun (WGS) entry which is preliminary data.</text>
</comment>
<keyword evidence="1" id="KW-0732">Signal</keyword>
<name>A0ABW0NFD2_9BURK</name>
<dbReference type="Pfam" id="PF13091">
    <property type="entry name" value="PLDc_2"/>
    <property type="match status" value="2"/>
</dbReference>
<evidence type="ECO:0000313" key="3">
    <source>
        <dbReference type="EMBL" id="MFC5499034.1"/>
    </source>
</evidence>
<reference evidence="4" key="1">
    <citation type="journal article" date="2019" name="Int. J. Syst. Evol. Microbiol.">
        <title>The Global Catalogue of Microorganisms (GCM) 10K type strain sequencing project: providing services to taxonomists for standard genome sequencing and annotation.</title>
        <authorList>
            <consortium name="The Broad Institute Genomics Platform"/>
            <consortium name="The Broad Institute Genome Sequencing Center for Infectious Disease"/>
            <person name="Wu L."/>
            <person name="Ma J."/>
        </authorList>
    </citation>
    <scope>NUCLEOTIDE SEQUENCE [LARGE SCALE GENOMIC DNA]</scope>
    <source>
        <strain evidence="4">CCUG 57401</strain>
    </source>
</reference>
<evidence type="ECO:0000256" key="1">
    <source>
        <dbReference type="SAM" id="SignalP"/>
    </source>
</evidence>
<accession>A0ABW0NFD2</accession>